<reference evidence="3" key="1">
    <citation type="journal article" date="2023" name="PhytoFront">
        <title>Draft Genome Resources of Seven Strains of Tilletia horrida, Causal Agent of Kernel Smut of Rice.</title>
        <authorList>
            <person name="Khanal S."/>
            <person name="Antony Babu S."/>
            <person name="Zhou X.G."/>
        </authorList>
    </citation>
    <scope>NUCLEOTIDE SEQUENCE</scope>
    <source>
        <strain evidence="3">TX3</strain>
    </source>
</reference>
<evidence type="ECO:0000259" key="2">
    <source>
        <dbReference type="PROSITE" id="PS50181"/>
    </source>
</evidence>
<feature type="region of interest" description="Disordered" evidence="1">
    <location>
        <begin position="703"/>
        <end position="753"/>
    </location>
</feature>
<dbReference type="AlphaFoldDB" id="A0AAN6JN35"/>
<feature type="compositionally biased region" description="Low complexity" evidence="1">
    <location>
        <begin position="560"/>
        <end position="569"/>
    </location>
</feature>
<keyword evidence="4" id="KW-1185">Reference proteome</keyword>
<feature type="region of interest" description="Disordered" evidence="1">
    <location>
        <begin position="280"/>
        <end position="339"/>
    </location>
</feature>
<dbReference type="InterPro" id="IPR036047">
    <property type="entry name" value="F-box-like_dom_sf"/>
</dbReference>
<feature type="region of interest" description="Disordered" evidence="1">
    <location>
        <begin position="442"/>
        <end position="481"/>
    </location>
</feature>
<feature type="region of interest" description="Disordered" evidence="1">
    <location>
        <begin position="235"/>
        <end position="264"/>
    </location>
</feature>
<feature type="compositionally biased region" description="Acidic residues" evidence="1">
    <location>
        <begin position="316"/>
        <end position="328"/>
    </location>
</feature>
<dbReference type="InterPro" id="IPR001810">
    <property type="entry name" value="F-box_dom"/>
</dbReference>
<gene>
    <name evidence="3" type="ORF">OC842_006746</name>
</gene>
<dbReference type="PROSITE" id="PS50181">
    <property type="entry name" value="FBOX"/>
    <property type="match status" value="1"/>
</dbReference>
<feature type="region of interest" description="Disordered" evidence="1">
    <location>
        <begin position="560"/>
        <end position="602"/>
    </location>
</feature>
<dbReference type="Proteomes" id="UP001176521">
    <property type="component" value="Unassembled WGS sequence"/>
</dbReference>
<sequence length="753" mass="79797">STAAAATLPVHEERVPRISSRNGSAIVALFLSAAARAVSRKNKDRIETEGKKTLDAMNTTEHNKTAMMKMMMMMPPYTGPDRFSTLPVEILFQIMDCLPAASLVYSLGPTSSRFAHLVDLYLRQTVTRRLAGLPFSHHQHHHHHQEDGESERERDTKARFTLCFEARRPIDTTATTHELTFDRFEVNTAAYKPSDSIAVTYAKVWNPSEKVQRRAHRLMQTTAVFRFVAARIPGTDDKGKQTAQRGQAGRGGAAPDGPTPADAPVWQALRQPYVPSVPNRHAHQMRERDLTSSVAPPDSAAAGPSHAPQESAGGEAEAEAEEEEEAAEERELRHTVDAYDWAPSRTIGSHSRSTKSATAPALPTYRCQLDPLDSFETFVLSLLLKTSRTCPTPSFANPAAVEAAQVTPSSCTISSSSKATVRTRVFERRVASGCDRVIRNWFAPPAGPATPTEPRSGPATPSAVPPAAAAAGPSSSSTTSLSAGRLSSLAALASDLGAPLDACVPRSILSQAQAAHRRRDPDPPTRTLEIDGASCVVVVQPHASADSILRSHPILRASTSASWSGASSPSPSPSSGGGPGSSPSDVPACQQSSPGSSSSSNANANATAWMFTSPFASPSFSSSSASTTTPSSSPYSPLGGGGAGHVDMGSRVDLTFHCAEVRVRAARLLAMLHRVEDDVCEGEEQERKLYLRQLERSGRLRLSEGAAEGEGSAGTGLSGAAGRSSVGPAGNRSITIWTMQPGGTGEVTHQLTL</sequence>
<dbReference type="CDD" id="cd09917">
    <property type="entry name" value="F-box_SF"/>
    <property type="match status" value="1"/>
</dbReference>
<feature type="compositionally biased region" description="Low complexity" evidence="1">
    <location>
        <begin position="592"/>
        <end position="602"/>
    </location>
</feature>
<name>A0AAN6JN35_9BASI</name>
<feature type="non-terminal residue" evidence="3">
    <location>
        <position position="1"/>
    </location>
</feature>
<proteinExistence type="predicted"/>
<evidence type="ECO:0000313" key="4">
    <source>
        <dbReference type="Proteomes" id="UP001176521"/>
    </source>
</evidence>
<dbReference type="EMBL" id="JAPDMQ010000663">
    <property type="protein sequence ID" value="KAK0521528.1"/>
    <property type="molecule type" value="Genomic_DNA"/>
</dbReference>
<dbReference type="SUPFAM" id="SSF81383">
    <property type="entry name" value="F-box domain"/>
    <property type="match status" value="1"/>
</dbReference>
<organism evidence="3 4">
    <name type="scientific">Tilletia horrida</name>
    <dbReference type="NCBI Taxonomy" id="155126"/>
    <lineage>
        <taxon>Eukaryota</taxon>
        <taxon>Fungi</taxon>
        <taxon>Dikarya</taxon>
        <taxon>Basidiomycota</taxon>
        <taxon>Ustilaginomycotina</taxon>
        <taxon>Exobasidiomycetes</taxon>
        <taxon>Tilletiales</taxon>
        <taxon>Tilletiaceae</taxon>
        <taxon>Tilletia</taxon>
    </lineage>
</organism>
<evidence type="ECO:0000313" key="3">
    <source>
        <dbReference type="EMBL" id="KAK0521528.1"/>
    </source>
</evidence>
<comment type="caution">
    <text evidence="3">The sequence shown here is derived from an EMBL/GenBank/DDBJ whole genome shotgun (WGS) entry which is preliminary data.</text>
</comment>
<feature type="compositionally biased region" description="Low complexity" evidence="1">
    <location>
        <begin position="449"/>
        <end position="481"/>
    </location>
</feature>
<protein>
    <recommendedName>
        <fullName evidence="2">F-box domain-containing protein</fullName>
    </recommendedName>
</protein>
<evidence type="ECO:0000256" key="1">
    <source>
        <dbReference type="SAM" id="MobiDB-lite"/>
    </source>
</evidence>
<feature type="compositionally biased region" description="Low complexity" evidence="1">
    <location>
        <begin position="620"/>
        <end position="634"/>
    </location>
</feature>
<accession>A0AAN6JN35</accession>
<feature type="region of interest" description="Disordered" evidence="1">
    <location>
        <begin position="620"/>
        <end position="642"/>
    </location>
</feature>
<feature type="compositionally biased region" description="Low complexity" evidence="1">
    <location>
        <begin position="255"/>
        <end position="264"/>
    </location>
</feature>
<feature type="domain" description="F-box" evidence="2">
    <location>
        <begin position="80"/>
        <end position="130"/>
    </location>
</feature>